<dbReference type="GO" id="GO:0032259">
    <property type="term" value="P:methylation"/>
    <property type="evidence" value="ECO:0007669"/>
    <property type="project" value="UniProtKB-KW"/>
</dbReference>
<dbReference type="PROSITE" id="PS51683">
    <property type="entry name" value="SAM_OMT_II"/>
    <property type="match status" value="1"/>
</dbReference>
<name>A0A8J5TBB5_ZIZPA</name>
<dbReference type="GO" id="GO:0008171">
    <property type="term" value="F:O-methyltransferase activity"/>
    <property type="evidence" value="ECO:0007669"/>
    <property type="project" value="InterPro"/>
</dbReference>
<dbReference type="InterPro" id="IPR001077">
    <property type="entry name" value="COMT_C"/>
</dbReference>
<dbReference type="Proteomes" id="UP000729402">
    <property type="component" value="Unassembled WGS sequence"/>
</dbReference>
<evidence type="ECO:0000256" key="1">
    <source>
        <dbReference type="ARBA" id="ARBA00022603"/>
    </source>
</evidence>
<dbReference type="PANTHER" id="PTHR11746">
    <property type="entry name" value="O-METHYLTRANSFERASE"/>
    <property type="match status" value="1"/>
</dbReference>
<reference evidence="6" key="2">
    <citation type="submission" date="2021-02" db="EMBL/GenBank/DDBJ databases">
        <authorList>
            <person name="Kimball J.A."/>
            <person name="Haas M.W."/>
            <person name="Macchietto M."/>
            <person name="Kono T."/>
            <person name="Duquette J."/>
            <person name="Shao M."/>
        </authorList>
    </citation>
    <scope>NUCLEOTIDE SEQUENCE</scope>
    <source>
        <tissue evidence="6">Fresh leaf tissue</tissue>
    </source>
</reference>
<dbReference type="OrthoDB" id="1606438at2759"/>
<evidence type="ECO:0000313" key="6">
    <source>
        <dbReference type="EMBL" id="KAG8070551.1"/>
    </source>
</evidence>
<evidence type="ECO:0000256" key="2">
    <source>
        <dbReference type="ARBA" id="ARBA00022679"/>
    </source>
</evidence>
<dbReference type="InterPro" id="IPR012967">
    <property type="entry name" value="COMT_dimerisation"/>
</dbReference>
<dbReference type="GO" id="GO:0046983">
    <property type="term" value="F:protein dimerization activity"/>
    <property type="evidence" value="ECO:0007669"/>
    <property type="project" value="InterPro"/>
</dbReference>
<dbReference type="PIRSF" id="PIRSF005739">
    <property type="entry name" value="O-mtase"/>
    <property type="match status" value="1"/>
</dbReference>
<organism evidence="6 7">
    <name type="scientific">Zizania palustris</name>
    <name type="common">Northern wild rice</name>
    <dbReference type="NCBI Taxonomy" id="103762"/>
    <lineage>
        <taxon>Eukaryota</taxon>
        <taxon>Viridiplantae</taxon>
        <taxon>Streptophyta</taxon>
        <taxon>Embryophyta</taxon>
        <taxon>Tracheophyta</taxon>
        <taxon>Spermatophyta</taxon>
        <taxon>Magnoliopsida</taxon>
        <taxon>Liliopsida</taxon>
        <taxon>Poales</taxon>
        <taxon>Poaceae</taxon>
        <taxon>BOP clade</taxon>
        <taxon>Oryzoideae</taxon>
        <taxon>Oryzeae</taxon>
        <taxon>Zizaniinae</taxon>
        <taxon>Zizania</taxon>
    </lineage>
</organism>
<dbReference type="CDD" id="cd02440">
    <property type="entry name" value="AdoMet_MTases"/>
    <property type="match status" value="1"/>
</dbReference>
<reference evidence="6" key="1">
    <citation type="journal article" date="2021" name="bioRxiv">
        <title>Whole Genome Assembly and Annotation of Northern Wild Rice, Zizania palustris L., Supports a Whole Genome Duplication in the Zizania Genus.</title>
        <authorList>
            <person name="Haas M."/>
            <person name="Kono T."/>
            <person name="Macchietto M."/>
            <person name="Millas R."/>
            <person name="McGilp L."/>
            <person name="Shao M."/>
            <person name="Duquette J."/>
            <person name="Hirsch C.N."/>
            <person name="Kimball J."/>
        </authorList>
    </citation>
    <scope>NUCLEOTIDE SEQUENCE</scope>
    <source>
        <tissue evidence="6">Fresh leaf tissue</tissue>
    </source>
</reference>
<keyword evidence="3" id="KW-0949">S-adenosyl-L-methionine</keyword>
<protein>
    <submittedName>
        <fullName evidence="6">Uncharacterized protein</fullName>
    </submittedName>
</protein>
<keyword evidence="1" id="KW-0489">Methyltransferase</keyword>
<feature type="domain" description="O-methyltransferase C-terminal" evidence="4">
    <location>
        <begin position="157"/>
        <end position="364"/>
    </location>
</feature>
<keyword evidence="7" id="KW-1185">Reference proteome</keyword>
<evidence type="ECO:0000256" key="3">
    <source>
        <dbReference type="ARBA" id="ARBA00022691"/>
    </source>
</evidence>
<dbReference type="AlphaFoldDB" id="A0A8J5TBB5"/>
<evidence type="ECO:0000259" key="5">
    <source>
        <dbReference type="Pfam" id="PF08100"/>
    </source>
</evidence>
<evidence type="ECO:0000313" key="7">
    <source>
        <dbReference type="Proteomes" id="UP000729402"/>
    </source>
</evidence>
<comment type="caution">
    <text evidence="6">The sequence shown here is derived from an EMBL/GenBank/DDBJ whole genome shotgun (WGS) entry which is preliminary data.</text>
</comment>
<feature type="domain" description="O-methyltransferase dimerisation" evidence="5">
    <location>
        <begin position="34"/>
        <end position="131"/>
    </location>
</feature>
<evidence type="ECO:0000259" key="4">
    <source>
        <dbReference type="Pfam" id="PF00891"/>
    </source>
</evidence>
<dbReference type="EMBL" id="JAAALK010000283">
    <property type="protein sequence ID" value="KAG8070551.1"/>
    <property type="molecule type" value="Genomic_DNA"/>
</dbReference>
<dbReference type="InterPro" id="IPR016461">
    <property type="entry name" value="COMT-like"/>
</dbReference>
<dbReference type="Pfam" id="PF00891">
    <property type="entry name" value="Methyltransf_2"/>
    <property type="match status" value="1"/>
</dbReference>
<proteinExistence type="predicted"/>
<dbReference type="Pfam" id="PF08100">
    <property type="entry name" value="Dimerisation"/>
    <property type="match status" value="1"/>
</dbReference>
<keyword evidence="2" id="KW-0808">Transferase</keyword>
<accession>A0A8J5TBB5</accession>
<sequence length="384" mass="41424">MDKTAPFINGRTLAVSGDAPEDDDDELCMQAQGLMFAYNVSMVLGAAIQLGLLDALVDAADGNAAVTAAELTERIQQLAAAVTADKAGVAVSVDRILRYLACFNVVRCCTETGPDGTAVRRYMAAPLCRWVAGNNGGQGSLSPFAVFLTDEDHLLPWHHLAATVAGGGPTPAFERTQGLPFYDYMGRKNQRLAALYNNAMAQHSVILVTKMLERFKGFDGVRRLVDAGGGTGSTLGMIISRHKHITGINYDLPHVISQALPFPGVEHVAGNLYESVPAGDAILLQWILLMLSDEDCVKILKNCHKALPEDGKVIIVNGILPEHPDTTPTAQDSFGLDICMLLLHSGGRQRTEKEFAKLAKDSGFTGVVRTTYIFLNFYALEFTK</sequence>
<gene>
    <name evidence="6" type="ORF">GUJ93_ZPchr0006g45560</name>
</gene>